<dbReference type="Proteomes" id="UP001301442">
    <property type="component" value="Chromosome"/>
</dbReference>
<dbReference type="Pfam" id="PF13618">
    <property type="entry name" value="Gluconate_2-dh3"/>
    <property type="match status" value="1"/>
</dbReference>
<protein>
    <submittedName>
        <fullName evidence="1">Gluconate 2-dehydrogenase subunit 3 family protein</fullName>
    </submittedName>
</protein>
<dbReference type="InterPro" id="IPR027056">
    <property type="entry name" value="Gluconate_2DH_su3"/>
</dbReference>
<organism evidence="1 2">
    <name type="scientific">Thalassotalea fonticola</name>
    <dbReference type="NCBI Taxonomy" id="3065649"/>
    <lineage>
        <taxon>Bacteria</taxon>
        <taxon>Pseudomonadati</taxon>
        <taxon>Pseudomonadota</taxon>
        <taxon>Gammaproteobacteria</taxon>
        <taxon>Alteromonadales</taxon>
        <taxon>Colwelliaceae</taxon>
        <taxon>Thalassotalea</taxon>
    </lineage>
</organism>
<reference evidence="1 2" key="1">
    <citation type="submission" date="2023-09" db="EMBL/GenBank/DDBJ databases">
        <authorList>
            <person name="Qi X."/>
        </authorList>
    </citation>
    <scope>NUCLEOTIDE SEQUENCE [LARGE SCALE GENOMIC DNA]</scope>
    <source>
        <strain evidence="1 2">S1-1</strain>
    </source>
</reference>
<keyword evidence="2" id="KW-1185">Reference proteome</keyword>
<sequence>MITINSFFDDQYQTPPCLKQRLTRRTFLKSAAMTSALTALPVASFEKINIADLSQEPWLTLNSVLEHLLPSSASGPGAKELQAIHYLYNVVTQQPIEQDEKDFIEKGVGWLNGYTNGKLQKSFVDLTQVDKESSLTAISKSRAGENWISTLLSYLFEATLAPPIYGGNPNGIGWQWLKHKPGFPLPAQGKRYYELPAYAAIKVTNIDDKPTSKQTKGKAL</sequence>
<dbReference type="PROSITE" id="PS51318">
    <property type="entry name" value="TAT"/>
    <property type="match status" value="1"/>
</dbReference>
<evidence type="ECO:0000313" key="2">
    <source>
        <dbReference type="Proteomes" id="UP001301442"/>
    </source>
</evidence>
<gene>
    <name evidence="1" type="ORF">RI844_11510</name>
</gene>
<dbReference type="InterPro" id="IPR006311">
    <property type="entry name" value="TAT_signal"/>
</dbReference>
<evidence type="ECO:0000313" key="1">
    <source>
        <dbReference type="EMBL" id="WOH35998.1"/>
    </source>
</evidence>
<dbReference type="RefSeq" id="WP_348394812.1">
    <property type="nucleotide sequence ID" value="NZ_CP136600.1"/>
</dbReference>
<accession>A0ABZ0GKU4</accession>
<dbReference type="EMBL" id="CP136600">
    <property type="protein sequence ID" value="WOH35998.1"/>
    <property type="molecule type" value="Genomic_DNA"/>
</dbReference>
<name>A0ABZ0GKU4_9GAMM</name>
<proteinExistence type="predicted"/>